<dbReference type="Proteomes" id="UP000245942">
    <property type="component" value="Unassembled WGS sequence"/>
</dbReference>
<dbReference type="EMBL" id="KZ819339">
    <property type="protein sequence ID" value="PWN18016.1"/>
    <property type="molecule type" value="Genomic_DNA"/>
</dbReference>
<keyword evidence="2" id="KW-0479">Metal-binding</keyword>
<dbReference type="GeneID" id="37012259"/>
<dbReference type="InterPro" id="IPR002828">
    <property type="entry name" value="SurE-like_Pase/nucleotidase"/>
</dbReference>
<sequence>NDDSWASANIRATYYALRRAGHSVQMVAPAVQQSGKGGTIVLPTSNLTGPAAFNTAPAGAPYFGRNSSDSGLAYFNSTPAATPFWALDQVKPFGGKIDLFVSGPNEGTNLGPLLYTLSGTLGAAYAAVGRGYPAMAFSASSTMRDYHTLDLSSTKDESGEYMIIGTATANFVSTYADALDSKPLLPNGLALSINYASLNSTACPSLKADFKRTRLTGGAESDKLVLNSAGFPTYAAIVPKGGLNTCNVGDCSLQGETEWVASGACKASVSVFAVDYDSPSAKAKSPSKVIDAVAKKLNKKN</sequence>
<gene>
    <name evidence="5" type="ORF">BCV69DRAFT_253585</name>
</gene>
<dbReference type="InterPro" id="IPR030048">
    <property type="entry name" value="SurE"/>
</dbReference>
<protein>
    <submittedName>
        <fullName evidence="5">Sure-like protein</fullName>
    </submittedName>
</protein>
<organism evidence="5 6">
    <name type="scientific">Pseudomicrostroma glucosiphilum</name>
    <dbReference type="NCBI Taxonomy" id="1684307"/>
    <lineage>
        <taxon>Eukaryota</taxon>
        <taxon>Fungi</taxon>
        <taxon>Dikarya</taxon>
        <taxon>Basidiomycota</taxon>
        <taxon>Ustilaginomycotina</taxon>
        <taxon>Exobasidiomycetes</taxon>
        <taxon>Microstromatales</taxon>
        <taxon>Microstromatales incertae sedis</taxon>
        <taxon>Pseudomicrostroma</taxon>
    </lineage>
</organism>
<dbReference type="SUPFAM" id="SSF64167">
    <property type="entry name" value="SurE-like"/>
    <property type="match status" value="1"/>
</dbReference>
<dbReference type="Pfam" id="PF01975">
    <property type="entry name" value="SurE"/>
    <property type="match status" value="1"/>
</dbReference>
<dbReference type="PANTHER" id="PTHR30457:SF0">
    <property type="entry name" value="PHOSPHATASE, PUTATIVE (AFU_ORTHOLOGUE AFUA_4G01070)-RELATED"/>
    <property type="match status" value="1"/>
</dbReference>
<evidence type="ECO:0000259" key="4">
    <source>
        <dbReference type="Pfam" id="PF01975"/>
    </source>
</evidence>
<keyword evidence="6" id="KW-1185">Reference proteome</keyword>
<evidence type="ECO:0000313" key="5">
    <source>
        <dbReference type="EMBL" id="PWN18016.1"/>
    </source>
</evidence>
<reference evidence="5 6" key="1">
    <citation type="journal article" date="2018" name="Mol. Biol. Evol.">
        <title>Broad Genomic Sampling Reveals a Smut Pathogenic Ancestry of the Fungal Clade Ustilaginomycotina.</title>
        <authorList>
            <person name="Kijpornyongpan T."/>
            <person name="Mondo S.J."/>
            <person name="Barry K."/>
            <person name="Sandor L."/>
            <person name="Lee J."/>
            <person name="Lipzen A."/>
            <person name="Pangilinan J."/>
            <person name="LaButti K."/>
            <person name="Hainaut M."/>
            <person name="Henrissat B."/>
            <person name="Grigoriev I.V."/>
            <person name="Spatafora J.W."/>
            <person name="Aime M.C."/>
        </authorList>
    </citation>
    <scope>NUCLEOTIDE SEQUENCE [LARGE SCALE GENOMIC DNA]</scope>
    <source>
        <strain evidence="5 6">MCA 4718</strain>
    </source>
</reference>
<evidence type="ECO:0000313" key="6">
    <source>
        <dbReference type="Proteomes" id="UP000245942"/>
    </source>
</evidence>
<dbReference type="GO" id="GO:0046872">
    <property type="term" value="F:metal ion binding"/>
    <property type="evidence" value="ECO:0007669"/>
    <property type="project" value="UniProtKB-KW"/>
</dbReference>
<dbReference type="STRING" id="1684307.A0A316TX18"/>
<evidence type="ECO:0000256" key="2">
    <source>
        <dbReference type="ARBA" id="ARBA00022723"/>
    </source>
</evidence>
<dbReference type="InterPro" id="IPR036523">
    <property type="entry name" value="SurE-like_sf"/>
</dbReference>
<feature type="domain" description="Survival protein SurE-like phosphatase/nucleotidase" evidence="4">
    <location>
        <begin position="1"/>
        <end position="202"/>
    </location>
</feature>
<evidence type="ECO:0000256" key="3">
    <source>
        <dbReference type="ARBA" id="ARBA00022801"/>
    </source>
</evidence>
<dbReference type="PANTHER" id="PTHR30457">
    <property type="entry name" value="5'-NUCLEOTIDASE SURE"/>
    <property type="match status" value="1"/>
</dbReference>
<proteinExistence type="inferred from homology"/>
<accession>A0A316TX18</accession>
<feature type="non-terminal residue" evidence="5">
    <location>
        <position position="1"/>
    </location>
</feature>
<dbReference type="GO" id="GO:0008252">
    <property type="term" value="F:nucleotidase activity"/>
    <property type="evidence" value="ECO:0007669"/>
    <property type="project" value="InterPro"/>
</dbReference>
<dbReference type="RefSeq" id="XP_025345176.1">
    <property type="nucleotide sequence ID" value="XM_025490525.1"/>
</dbReference>
<comment type="similarity">
    <text evidence="1">Belongs to the SurE nucleotidase family.</text>
</comment>
<evidence type="ECO:0000256" key="1">
    <source>
        <dbReference type="ARBA" id="ARBA00011062"/>
    </source>
</evidence>
<keyword evidence="3" id="KW-0378">Hydrolase</keyword>
<name>A0A316TX18_9BASI</name>
<dbReference type="AlphaFoldDB" id="A0A316TX18"/>
<dbReference type="Gene3D" id="3.40.1210.10">
    <property type="entry name" value="Survival protein SurE-like phosphatase/nucleotidase"/>
    <property type="match status" value="1"/>
</dbReference>
<dbReference type="OrthoDB" id="4018688at2759"/>